<comment type="caution">
    <text evidence="1">The sequence shown here is derived from an EMBL/GenBank/DDBJ whole genome shotgun (WGS) entry which is preliminary data.</text>
</comment>
<dbReference type="Proteomes" id="UP000078286">
    <property type="component" value="Unassembled WGS sequence"/>
</dbReference>
<evidence type="ECO:0000313" key="1">
    <source>
        <dbReference type="EMBL" id="OAT21109.1"/>
    </source>
</evidence>
<gene>
    <name evidence="1" type="ORF">M979_0338</name>
</gene>
<sequence>MLKKKSVVPRKFISTTGRPMLCVPGDQLEYCDKHKYPILVVWKRTKYADVTWLNEPYQRSHGWLWAQEDFRLDIESRGEAIFQRYSLGKKSARAVQYSMMTLYELTIVDAEKAACELFDMTLEIIAEYEARHAADTQQVNHA</sequence>
<dbReference type="AlphaFoldDB" id="A0A1B7HZM7"/>
<evidence type="ECO:0000313" key="2">
    <source>
        <dbReference type="Proteomes" id="UP000078286"/>
    </source>
</evidence>
<reference evidence="1 2" key="1">
    <citation type="submission" date="2016-04" db="EMBL/GenBank/DDBJ databases">
        <title>ATOL: Assembling a taxonomically balanced genome-scale reconstruction of the evolutionary history of the Enterobacteriaceae.</title>
        <authorList>
            <person name="Plunkett G.III."/>
            <person name="Neeno-Eckwall E.C."/>
            <person name="Glasner J.D."/>
            <person name="Perna N.T."/>
        </authorList>
    </citation>
    <scope>NUCLEOTIDE SEQUENCE [LARGE SCALE GENOMIC DNA]</scope>
    <source>
        <strain evidence="1 2">ATCC 51607</strain>
    </source>
</reference>
<keyword evidence="2" id="KW-1185">Reference proteome</keyword>
<dbReference type="PATRIC" id="fig|1354255.3.peg.350"/>
<organism evidence="1 2">
    <name type="scientific">Buttiauxella noackiae ATCC 51607</name>
    <dbReference type="NCBI Taxonomy" id="1354255"/>
    <lineage>
        <taxon>Bacteria</taxon>
        <taxon>Pseudomonadati</taxon>
        <taxon>Pseudomonadota</taxon>
        <taxon>Gammaproteobacteria</taxon>
        <taxon>Enterobacterales</taxon>
        <taxon>Enterobacteriaceae</taxon>
        <taxon>Buttiauxella</taxon>
    </lineage>
</organism>
<accession>A0A1B7HZM7</accession>
<protein>
    <submittedName>
        <fullName evidence="1">Uncharacterized protein</fullName>
    </submittedName>
</protein>
<dbReference type="EMBL" id="LXEO01000007">
    <property type="protein sequence ID" value="OAT21109.1"/>
    <property type="molecule type" value="Genomic_DNA"/>
</dbReference>
<proteinExistence type="predicted"/>
<name>A0A1B7HZM7_9ENTR</name>